<dbReference type="SMART" id="SM00347">
    <property type="entry name" value="HTH_MARR"/>
    <property type="match status" value="1"/>
</dbReference>
<comment type="subcellular location">
    <subcellularLocation>
        <location evidence="1">Cytoplasm</location>
    </subcellularLocation>
</comment>
<dbReference type="PRINTS" id="PR00598">
    <property type="entry name" value="HTHMARR"/>
</dbReference>
<keyword evidence="4" id="KW-0238">DNA-binding</keyword>
<dbReference type="GO" id="GO:0006950">
    <property type="term" value="P:response to stress"/>
    <property type="evidence" value="ECO:0007669"/>
    <property type="project" value="TreeGrafter"/>
</dbReference>
<dbReference type="InterPro" id="IPR036390">
    <property type="entry name" value="WH_DNA-bd_sf"/>
</dbReference>
<dbReference type="Pfam" id="PF22381">
    <property type="entry name" value="Staph_reg_Sar_Rot"/>
    <property type="match status" value="1"/>
</dbReference>
<keyword evidence="8" id="KW-1185">Reference proteome</keyword>
<dbReference type="Gene3D" id="1.10.10.10">
    <property type="entry name" value="Winged helix-like DNA-binding domain superfamily/Winged helix DNA-binding domain"/>
    <property type="match status" value="1"/>
</dbReference>
<dbReference type="PROSITE" id="PS50995">
    <property type="entry name" value="HTH_MARR_2"/>
    <property type="match status" value="1"/>
</dbReference>
<proteinExistence type="predicted"/>
<reference evidence="7" key="1">
    <citation type="journal article" date="2020" name="Appl. Environ. Microbiol.">
        <title>Medium-Chain Fatty Acid Synthesis by 'Candidatus Weimeria bifida' gen. nov., sp. nov., and 'Candidatus Pseudoramibacter fermentans' sp. nov.</title>
        <authorList>
            <person name="Scarborough M.J."/>
            <person name="Myers K.S."/>
            <person name="Donohue T.J."/>
            <person name="Noguera D.R."/>
        </authorList>
    </citation>
    <scope>NUCLEOTIDE SEQUENCE</scope>
    <source>
        <strain evidence="7">EUB1.1</strain>
    </source>
</reference>
<dbReference type="PANTHER" id="PTHR33164:SF5">
    <property type="entry name" value="ORGANIC HYDROPEROXIDE RESISTANCE TRANSCRIPTIONAL REGULATOR"/>
    <property type="match status" value="1"/>
</dbReference>
<gene>
    <name evidence="7" type="ORF">FRC53_01230</name>
</gene>
<sequence length="144" mass="16525">MTPYDPDEALKLDNQLCFPLYAAARKIVGAYTPYLKPLGLTYTQYITFMVLWEKDGLTVGEIGSRLHLDNGTLTPMLKKLEKQGYVDRRRDPDDERCVVVYLTDSGRALKTKLADVPQRIGRCMPLEPDEAHTLYRILYKILDN</sequence>
<evidence type="ECO:0000256" key="4">
    <source>
        <dbReference type="ARBA" id="ARBA00023125"/>
    </source>
</evidence>
<dbReference type="InterPro" id="IPR039422">
    <property type="entry name" value="MarR/SlyA-like"/>
</dbReference>
<evidence type="ECO:0000256" key="3">
    <source>
        <dbReference type="ARBA" id="ARBA00023015"/>
    </source>
</evidence>
<evidence type="ECO:0000256" key="1">
    <source>
        <dbReference type="ARBA" id="ARBA00004496"/>
    </source>
</evidence>
<dbReference type="Proteomes" id="UP000473648">
    <property type="component" value="Unassembled WGS sequence"/>
</dbReference>
<protein>
    <submittedName>
        <fullName evidence="7">MarR family transcriptional regulator</fullName>
    </submittedName>
</protein>
<dbReference type="InterPro" id="IPR000835">
    <property type="entry name" value="HTH_MarR-typ"/>
</dbReference>
<organism evidence="7 8">
    <name type="scientific">Candidatus Pseudoramibacter fermentans</name>
    <dbReference type="NCBI Taxonomy" id="2594427"/>
    <lineage>
        <taxon>Bacteria</taxon>
        <taxon>Bacillati</taxon>
        <taxon>Bacillota</taxon>
        <taxon>Clostridia</taxon>
        <taxon>Eubacteriales</taxon>
        <taxon>Eubacteriaceae</taxon>
        <taxon>Pseudoramibacter</taxon>
    </lineage>
</organism>
<dbReference type="GO" id="GO:0003700">
    <property type="term" value="F:DNA-binding transcription factor activity"/>
    <property type="evidence" value="ECO:0007669"/>
    <property type="project" value="InterPro"/>
</dbReference>
<dbReference type="EMBL" id="VOGB01000003">
    <property type="protein sequence ID" value="MQM72057.1"/>
    <property type="molecule type" value="Genomic_DNA"/>
</dbReference>
<feature type="domain" description="HTH marR-type" evidence="6">
    <location>
        <begin position="13"/>
        <end position="143"/>
    </location>
</feature>
<dbReference type="AlphaFoldDB" id="A0A6L5GPD0"/>
<evidence type="ECO:0000313" key="7">
    <source>
        <dbReference type="EMBL" id="MQM72057.1"/>
    </source>
</evidence>
<comment type="caution">
    <text evidence="7">The sequence shown here is derived from an EMBL/GenBank/DDBJ whole genome shotgun (WGS) entry which is preliminary data.</text>
</comment>
<dbReference type="GO" id="GO:0005737">
    <property type="term" value="C:cytoplasm"/>
    <property type="evidence" value="ECO:0007669"/>
    <property type="project" value="UniProtKB-SubCell"/>
</dbReference>
<evidence type="ECO:0000259" key="6">
    <source>
        <dbReference type="PROSITE" id="PS50995"/>
    </source>
</evidence>
<name>A0A6L5GPD0_9FIRM</name>
<dbReference type="PANTHER" id="PTHR33164">
    <property type="entry name" value="TRANSCRIPTIONAL REGULATOR, MARR FAMILY"/>
    <property type="match status" value="1"/>
</dbReference>
<keyword evidence="2" id="KW-0963">Cytoplasm</keyword>
<dbReference type="GO" id="GO:0003677">
    <property type="term" value="F:DNA binding"/>
    <property type="evidence" value="ECO:0007669"/>
    <property type="project" value="UniProtKB-KW"/>
</dbReference>
<dbReference type="SUPFAM" id="SSF46785">
    <property type="entry name" value="Winged helix' DNA-binding domain"/>
    <property type="match status" value="1"/>
</dbReference>
<evidence type="ECO:0000313" key="8">
    <source>
        <dbReference type="Proteomes" id="UP000473648"/>
    </source>
</evidence>
<dbReference type="InterPro" id="IPR055166">
    <property type="entry name" value="Transc_reg_Sar_Rot_HTH"/>
</dbReference>
<dbReference type="InterPro" id="IPR036388">
    <property type="entry name" value="WH-like_DNA-bd_sf"/>
</dbReference>
<keyword evidence="5" id="KW-0804">Transcription</keyword>
<dbReference type="FunFam" id="1.10.10.10:FF:000163">
    <property type="entry name" value="MarR family transcriptional regulator"/>
    <property type="match status" value="1"/>
</dbReference>
<keyword evidence="3" id="KW-0805">Transcription regulation</keyword>
<accession>A0A6L5GPD0</accession>
<evidence type="ECO:0000256" key="5">
    <source>
        <dbReference type="ARBA" id="ARBA00023163"/>
    </source>
</evidence>
<evidence type="ECO:0000256" key="2">
    <source>
        <dbReference type="ARBA" id="ARBA00022490"/>
    </source>
</evidence>